<dbReference type="NCBIfam" id="TIGR01302">
    <property type="entry name" value="IMP_dehydrog"/>
    <property type="match status" value="1"/>
</dbReference>
<feature type="binding site" evidence="13">
    <location>
        <position position="476"/>
    </location>
    <ligand>
        <name>K(+)</name>
        <dbReference type="ChEBI" id="CHEBI:29103"/>
        <note>ligand shared between two tetrameric partners</note>
    </ligand>
</feature>
<comment type="similarity">
    <text evidence="2 13 18">Belongs to the IMPDH/GMPR family.</text>
</comment>
<evidence type="ECO:0000256" key="16">
    <source>
        <dbReference type="PIRSR" id="PIRSR000130-4"/>
    </source>
</evidence>
<feature type="binding site" description="in other chain" evidence="13 16">
    <location>
        <position position="306"/>
    </location>
    <ligand>
        <name>K(+)</name>
        <dbReference type="ChEBI" id="CHEBI:29103"/>
        <note>ligand shared between two tetrameric partners</note>
    </ligand>
</feature>
<dbReference type="GO" id="GO:0046872">
    <property type="term" value="F:metal ion binding"/>
    <property type="evidence" value="ECO:0007669"/>
    <property type="project" value="UniProtKB-UniRule"/>
</dbReference>
<evidence type="ECO:0000256" key="17">
    <source>
        <dbReference type="PROSITE-ProRule" id="PRU00703"/>
    </source>
</evidence>
<feature type="active site" description="Proton acceptor" evidence="13 14">
    <location>
        <position position="407"/>
    </location>
</feature>
<feature type="binding site" description="in other chain" evidence="13 16">
    <location>
        <position position="308"/>
    </location>
    <ligand>
        <name>K(+)</name>
        <dbReference type="ChEBI" id="CHEBI:29103"/>
        <note>ligand shared between two tetrameric partners</note>
    </ligand>
</feature>
<dbReference type="Pfam" id="PF00478">
    <property type="entry name" value="IMPDH"/>
    <property type="match status" value="1"/>
</dbReference>
<dbReference type="GO" id="GO:0006183">
    <property type="term" value="P:GTP biosynthetic process"/>
    <property type="evidence" value="ECO:0007669"/>
    <property type="project" value="TreeGrafter"/>
</dbReference>
<feature type="active site" description="Thioimidate intermediate" evidence="13 14">
    <location>
        <position position="311"/>
    </location>
</feature>
<dbReference type="CDD" id="cd00381">
    <property type="entry name" value="IMPDH"/>
    <property type="match status" value="1"/>
</dbReference>
<organism evidence="21 22">
    <name type="scientific">Phreatobacter oligotrophus</name>
    <dbReference type="NCBI Taxonomy" id="1122261"/>
    <lineage>
        <taxon>Bacteria</taxon>
        <taxon>Pseudomonadati</taxon>
        <taxon>Pseudomonadota</taxon>
        <taxon>Alphaproteobacteria</taxon>
        <taxon>Hyphomicrobiales</taxon>
        <taxon>Phreatobacteraceae</taxon>
        <taxon>Phreatobacter</taxon>
    </lineage>
</organism>
<evidence type="ECO:0000256" key="7">
    <source>
        <dbReference type="ARBA" id="ARBA00022755"/>
    </source>
</evidence>
<evidence type="ECO:0000256" key="9">
    <source>
        <dbReference type="ARBA" id="ARBA00023002"/>
    </source>
</evidence>
<comment type="pathway">
    <text evidence="13 19">Purine metabolism; XMP biosynthesis via de novo pathway; XMP from IMP: step 1/1.</text>
</comment>
<feature type="domain" description="CBS" evidence="20">
    <location>
        <begin position="160"/>
        <end position="220"/>
    </location>
</feature>
<dbReference type="Proteomes" id="UP000241808">
    <property type="component" value="Unassembled WGS sequence"/>
</dbReference>
<comment type="catalytic activity">
    <reaction evidence="12 13 19">
        <text>IMP + NAD(+) + H2O = XMP + NADH + H(+)</text>
        <dbReference type="Rhea" id="RHEA:11708"/>
        <dbReference type="ChEBI" id="CHEBI:15377"/>
        <dbReference type="ChEBI" id="CHEBI:15378"/>
        <dbReference type="ChEBI" id="CHEBI:57464"/>
        <dbReference type="ChEBI" id="CHEBI:57540"/>
        <dbReference type="ChEBI" id="CHEBI:57945"/>
        <dbReference type="ChEBI" id="CHEBI:58053"/>
        <dbReference type="EC" id="1.1.1.205"/>
    </reaction>
</comment>
<protein>
    <recommendedName>
        <fullName evidence="13 19">Inosine-5'-monophosphate dehydrogenase</fullName>
        <shortName evidence="13">IMP dehydrogenase</shortName>
        <shortName evidence="13">IMPD</shortName>
        <shortName evidence="13">IMPDH</shortName>
        <ecNumber evidence="13 19">1.1.1.205</ecNumber>
    </recommendedName>
</protein>
<dbReference type="GO" id="GO:0006177">
    <property type="term" value="P:GMP biosynthetic process"/>
    <property type="evidence" value="ECO:0007669"/>
    <property type="project" value="UniProtKB-UniRule"/>
</dbReference>
<feature type="binding site" description="in other chain" evidence="13 16">
    <location>
        <position position="311"/>
    </location>
    <ligand>
        <name>K(+)</name>
        <dbReference type="ChEBI" id="CHEBI:29103"/>
        <note>ligand shared between two tetrameric partners</note>
    </ligand>
</feature>
<feature type="binding site" evidence="13">
    <location>
        <position position="422"/>
    </location>
    <ligand>
        <name>IMP</name>
        <dbReference type="ChEBI" id="CHEBI:58053"/>
    </ligand>
</feature>
<feature type="binding site" evidence="13">
    <location>
        <begin position="367"/>
        <end position="368"/>
    </location>
    <ligand>
        <name>IMP</name>
        <dbReference type="ChEBI" id="CHEBI:58053"/>
    </ligand>
</feature>
<feature type="binding site" evidence="13">
    <location>
        <begin position="344"/>
        <end position="346"/>
    </location>
    <ligand>
        <name>IMP</name>
        <dbReference type="ChEBI" id="CHEBI:58053"/>
    </ligand>
</feature>
<comment type="caution">
    <text evidence="13">Lacks conserved residue(s) required for the propagation of feature annotation.</text>
</comment>
<name>A0A2T4ZIA1_9HYPH</name>
<dbReference type="CDD" id="cd04601">
    <property type="entry name" value="CBS_pair_IMPDH"/>
    <property type="match status" value="1"/>
</dbReference>
<dbReference type="PROSITE" id="PS51371">
    <property type="entry name" value="CBS"/>
    <property type="match status" value="2"/>
</dbReference>
<dbReference type="Pfam" id="PF00571">
    <property type="entry name" value="CBS"/>
    <property type="match status" value="2"/>
</dbReference>
<dbReference type="OrthoDB" id="9805398at2"/>
<dbReference type="InterPro" id="IPR046342">
    <property type="entry name" value="CBS_dom_sf"/>
</dbReference>
<evidence type="ECO:0000256" key="4">
    <source>
        <dbReference type="ARBA" id="ARBA00022723"/>
    </source>
</evidence>
<dbReference type="EC" id="1.1.1.205" evidence="13 19"/>
<dbReference type="PANTHER" id="PTHR11911">
    <property type="entry name" value="INOSINE-5-MONOPHOSPHATE DEHYDROGENASE RELATED"/>
    <property type="match status" value="1"/>
</dbReference>
<reference evidence="21 22" key="1">
    <citation type="submission" date="2018-04" db="EMBL/GenBank/DDBJ databases">
        <title>Genomic Encyclopedia of Archaeal and Bacterial Type Strains, Phase II (KMG-II): from individual species to whole genera.</title>
        <authorList>
            <person name="Goeker M."/>
        </authorList>
    </citation>
    <scope>NUCLEOTIDE SEQUENCE [LARGE SCALE GENOMIC DNA]</scope>
    <source>
        <strain evidence="21 22">DSM 25521</strain>
    </source>
</reference>
<accession>A0A2T4ZIA1</accession>
<feature type="binding site" evidence="13">
    <location>
        <begin position="391"/>
        <end position="395"/>
    </location>
    <ligand>
        <name>IMP</name>
        <dbReference type="ChEBI" id="CHEBI:58053"/>
    </ligand>
</feature>
<keyword evidence="9 13" id="KW-0560">Oxidoreductase</keyword>
<evidence type="ECO:0000256" key="19">
    <source>
        <dbReference type="RuleBase" id="RU003928"/>
    </source>
</evidence>
<evidence type="ECO:0000256" key="1">
    <source>
        <dbReference type="ARBA" id="ARBA00001958"/>
    </source>
</evidence>
<evidence type="ECO:0000256" key="5">
    <source>
        <dbReference type="ARBA" id="ARBA00022737"/>
    </source>
</evidence>
<proteinExistence type="inferred from homology"/>
<comment type="cofactor">
    <cofactor evidence="1 13">
        <name>K(+)</name>
        <dbReference type="ChEBI" id="CHEBI:29103"/>
    </cofactor>
</comment>
<dbReference type="GO" id="GO:0000166">
    <property type="term" value="F:nucleotide binding"/>
    <property type="evidence" value="ECO:0007669"/>
    <property type="project" value="UniProtKB-UniRule"/>
</dbReference>
<dbReference type="GO" id="GO:0003938">
    <property type="term" value="F:IMP dehydrogenase activity"/>
    <property type="evidence" value="ECO:0007669"/>
    <property type="project" value="UniProtKB-UniRule"/>
</dbReference>
<feature type="binding site" evidence="15">
    <location>
        <begin position="254"/>
        <end position="256"/>
    </location>
    <ligand>
        <name>NAD(+)</name>
        <dbReference type="ChEBI" id="CHEBI:57540"/>
    </ligand>
</feature>
<dbReference type="InterPro" id="IPR013785">
    <property type="entry name" value="Aldolase_TIM"/>
</dbReference>
<dbReference type="HAMAP" id="MF_01964">
    <property type="entry name" value="IMPDH"/>
    <property type="match status" value="1"/>
</dbReference>
<dbReference type="InterPro" id="IPR001093">
    <property type="entry name" value="IMP_DH_GMPRt"/>
</dbReference>
<feature type="domain" description="CBS" evidence="20">
    <location>
        <begin position="95"/>
        <end position="158"/>
    </location>
</feature>
<dbReference type="EMBL" id="PZZL01000001">
    <property type="protein sequence ID" value="PTM61709.1"/>
    <property type="molecule type" value="Genomic_DNA"/>
</dbReference>
<evidence type="ECO:0000256" key="8">
    <source>
        <dbReference type="ARBA" id="ARBA00022958"/>
    </source>
</evidence>
<comment type="caution">
    <text evidence="21">The sequence shown here is derived from an EMBL/GenBank/DDBJ whole genome shotgun (WGS) entry which is preliminary data.</text>
</comment>
<evidence type="ECO:0000313" key="22">
    <source>
        <dbReference type="Proteomes" id="UP000241808"/>
    </source>
</evidence>
<dbReference type="UniPathway" id="UPA00601">
    <property type="reaction ID" value="UER00295"/>
</dbReference>
<keyword evidence="10 13" id="KW-0520">NAD</keyword>
<dbReference type="SMART" id="SM01240">
    <property type="entry name" value="IMPDH"/>
    <property type="match status" value="1"/>
</dbReference>
<dbReference type="InterPro" id="IPR015875">
    <property type="entry name" value="IMP_DH/GMP_Rdtase_CS"/>
</dbReference>
<evidence type="ECO:0000256" key="10">
    <source>
        <dbReference type="ARBA" id="ARBA00023027"/>
    </source>
</evidence>
<feature type="binding site" evidence="13">
    <location>
        <position position="254"/>
    </location>
    <ligand>
        <name>NAD(+)</name>
        <dbReference type="ChEBI" id="CHEBI:57540"/>
    </ligand>
</feature>
<evidence type="ECO:0000256" key="2">
    <source>
        <dbReference type="ARBA" id="ARBA00005502"/>
    </source>
</evidence>
<dbReference type="PROSITE" id="PS00487">
    <property type="entry name" value="IMP_DH_GMP_RED"/>
    <property type="match status" value="1"/>
</dbReference>
<keyword evidence="4 13" id="KW-0479">Metal-binding</keyword>
<comment type="activity regulation">
    <text evidence="13">Mycophenolic acid (MPA) is a non-competitive inhibitor that prevents formation of the closed enzyme conformation by binding to the same site as the amobile flap. In contrast, mizoribine monophosphate (MZP) is a competitive inhibitor that induces the closed conformation. MPA is a potent inhibitor of mammalian IMPDHs but a poor inhibitor of the bacterial enzymes. MZP is a more potent inhibitor of bacterial IMPDH.</text>
</comment>
<gene>
    <name evidence="13" type="primary">guaB</name>
    <name evidence="21" type="ORF">C8P69_101380</name>
</gene>
<keyword evidence="7 13" id="KW-0658">Purine biosynthesis</keyword>
<keyword evidence="8 13" id="KW-0630">Potassium</keyword>
<dbReference type="InterPro" id="IPR005990">
    <property type="entry name" value="IMP_DH"/>
</dbReference>
<evidence type="ECO:0000256" key="6">
    <source>
        <dbReference type="ARBA" id="ARBA00022749"/>
    </source>
</evidence>
<keyword evidence="6 13" id="KW-0332">GMP biosynthesis</keyword>
<evidence type="ECO:0000256" key="3">
    <source>
        <dbReference type="ARBA" id="ARBA00011881"/>
    </source>
</evidence>
<keyword evidence="11 17" id="KW-0129">CBS domain</keyword>
<evidence type="ECO:0000259" key="20">
    <source>
        <dbReference type="PROSITE" id="PS51371"/>
    </source>
</evidence>
<dbReference type="SMART" id="SM00116">
    <property type="entry name" value="CBS"/>
    <property type="match status" value="2"/>
</dbReference>
<evidence type="ECO:0000256" key="14">
    <source>
        <dbReference type="PIRSR" id="PIRSR000130-1"/>
    </source>
</evidence>
<dbReference type="SUPFAM" id="SSF51412">
    <property type="entry name" value="Inosine monophosphate dehydrogenase (IMPDH)"/>
    <property type="match status" value="1"/>
</dbReference>
<evidence type="ECO:0000256" key="13">
    <source>
        <dbReference type="HAMAP-Rule" id="MF_01964"/>
    </source>
</evidence>
<dbReference type="FunFam" id="3.20.20.70:FF:000003">
    <property type="entry name" value="GMP reductase"/>
    <property type="match status" value="1"/>
</dbReference>
<feature type="binding site" evidence="13 15">
    <location>
        <begin position="304"/>
        <end position="306"/>
    </location>
    <ligand>
        <name>NAD(+)</name>
        <dbReference type="ChEBI" id="CHEBI:57540"/>
    </ligand>
</feature>
<feature type="binding site" evidence="13">
    <location>
        <position position="478"/>
    </location>
    <ligand>
        <name>K(+)</name>
        <dbReference type="ChEBI" id="CHEBI:29103"/>
        <note>ligand shared between two tetrameric partners</note>
    </ligand>
</feature>
<sequence>MAVIKSIEEALTFDDVLLRPGLSDVMPGDVDVRTRITRTINLNIPLMSSAMDTVTEYRMAIAMAQAGGIGVIHRNLDPDVQADHVRQVKRFESGMVLNPITIHPDETLADALALMKKHGFSGFPVVERGPNGKGGKLVGILTNRDVRFATRPDQPVSELMTKDRLITVGEGVSQEEAKRLLHQFRIEKLIVVDEHYRCTGLVTVKDIEKQVANPNACKDEQGRLRVAAATTVGEQGYERTEMLIDAGVDLVVVDTAHGHSQKVLDQVARIKRLSNKVQVVAGNVATGAATKALIDAGADAIKVGIGPGSICTTRIVAGVGVPQLTAIMESVEAAQATGTPVIADGGIKFSGDLAKALAAGAEVAMIGGLLAGTDEAPGEVYLWQGRSYKSYRGMGSVGAMARGSADRYFQAEVKDALKLVPEGIEGQVPYKGPVSTVVHQLVGGLRAAMGYTGARTLSDFRTQTEFVRISGAGLRESHVHDVTITRESPNYPNGGRV</sequence>
<evidence type="ECO:0000256" key="11">
    <source>
        <dbReference type="ARBA" id="ARBA00023122"/>
    </source>
</evidence>
<keyword evidence="22" id="KW-1185">Reference proteome</keyword>
<dbReference type="InterPro" id="IPR000644">
    <property type="entry name" value="CBS_dom"/>
</dbReference>
<dbReference type="AlphaFoldDB" id="A0A2T4ZIA1"/>
<feature type="binding site" evidence="13">
    <location>
        <position position="477"/>
    </location>
    <ligand>
        <name>K(+)</name>
        <dbReference type="ChEBI" id="CHEBI:29103"/>
        <note>ligand shared between two tetrameric partners</note>
    </ligand>
</feature>
<comment type="function">
    <text evidence="13">Catalyzes the conversion of inosine 5'-phosphate (IMP) to xanthosine 5'-phosphate (XMP), the first committed and rate-limiting step in the de novo synthesis of guanine nucleotides, and therefore plays an important role in the regulation of cell growth.</text>
</comment>
<feature type="binding site" evidence="13">
    <location>
        <position position="309"/>
    </location>
    <ligand>
        <name>IMP</name>
        <dbReference type="ChEBI" id="CHEBI:58053"/>
    </ligand>
</feature>
<evidence type="ECO:0000256" key="12">
    <source>
        <dbReference type="ARBA" id="ARBA00048028"/>
    </source>
</evidence>
<evidence type="ECO:0000256" key="18">
    <source>
        <dbReference type="RuleBase" id="RU003927"/>
    </source>
</evidence>
<dbReference type="Gene3D" id="3.20.20.70">
    <property type="entry name" value="Aldolase class I"/>
    <property type="match status" value="1"/>
</dbReference>
<dbReference type="PIRSF" id="PIRSF000130">
    <property type="entry name" value="IMPDH"/>
    <property type="match status" value="1"/>
</dbReference>
<comment type="subunit">
    <text evidence="3 13">Homotetramer.</text>
</comment>
<dbReference type="PANTHER" id="PTHR11911:SF111">
    <property type="entry name" value="INOSINE-5'-MONOPHOSPHATE DEHYDROGENASE"/>
    <property type="match status" value="1"/>
</dbReference>
<evidence type="ECO:0000313" key="21">
    <source>
        <dbReference type="EMBL" id="PTM61709.1"/>
    </source>
</evidence>
<dbReference type="RefSeq" id="WP_108174159.1">
    <property type="nucleotide sequence ID" value="NZ_JAIESU010000040.1"/>
</dbReference>
<dbReference type="SUPFAM" id="SSF54631">
    <property type="entry name" value="CBS-domain pair"/>
    <property type="match status" value="1"/>
</dbReference>
<evidence type="ECO:0000256" key="15">
    <source>
        <dbReference type="PIRSR" id="PIRSR000130-3"/>
    </source>
</evidence>
<keyword evidence="5" id="KW-0677">Repeat</keyword>